<reference evidence="2 3" key="1">
    <citation type="submission" date="2014-06" db="EMBL/GenBank/DDBJ databases">
        <title>Evolutionary Origins and Diversification of the Mycorrhizal Mutualists.</title>
        <authorList>
            <consortium name="DOE Joint Genome Institute"/>
            <consortium name="Mycorrhizal Genomics Consortium"/>
            <person name="Kohler A."/>
            <person name="Kuo A."/>
            <person name="Nagy L.G."/>
            <person name="Floudas D."/>
            <person name="Copeland A."/>
            <person name="Barry K.W."/>
            <person name="Cichocki N."/>
            <person name="Veneault-Fourrey C."/>
            <person name="LaButti K."/>
            <person name="Lindquist E.A."/>
            <person name="Lipzen A."/>
            <person name="Lundell T."/>
            <person name="Morin E."/>
            <person name="Murat C."/>
            <person name="Riley R."/>
            <person name="Ohm R."/>
            <person name="Sun H."/>
            <person name="Tunlid A."/>
            <person name="Henrissat B."/>
            <person name="Grigoriev I.V."/>
            <person name="Hibbett D.S."/>
            <person name="Martin F."/>
        </authorList>
    </citation>
    <scope>NUCLEOTIDE SEQUENCE [LARGE SCALE GENOMIC DNA]</scope>
    <source>
        <strain evidence="2 3">SS14</strain>
    </source>
</reference>
<feature type="compositionally biased region" description="Acidic residues" evidence="1">
    <location>
        <begin position="94"/>
        <end position="107"/>
    </location>
</feature>
<organism evidence="2 3">
    <name type="scientific">Sphaerobolus stellatus (strain SS14)</name>
    <dbReference type="NCBI Taxonomy" id="990650"/>
    <lineage>
        <taxon>Eukaryota</taxon>
        <taxon>Fungi</taxon>
        <taxon>Dikarya</taxon>
        <taxon>Basidiomycota</taxon>
        <taxon>Agaricomycotina</taxon>
        <taxon>Agaricomycetes</taxon>
        <taxon>Phallomycetidae</taxon>
        <taxon>Geastrales</taxon>
        <taxon>Sphaerobolaceae</taxon>
        <taxon>Sphaerobolus</taxon>
    </lineage>
</organism>
<feature type="compositionally biased region" description="Basic and acidic residues" evidence="1">
    <location>
        <begin position="1"/>
        <end position="17"/>
    </location>
</feature>
<dbReference type="HOGENOM" id="CLU_079442_0_0_1"/>
<accession>A0A0C9U396</accession>
<dbReference type="Proteomes" id="UP000054279">
    <property type="component" value="Unassembled WGS sequence"/>
</dbReference>
<feature type="compositionally biased region" description="Acidic residues" evidence="1">
    <location>
        <begin position="133"/>
        <end position="149"/>
    </location>
</feature>
<sequence length="211" mass="23144">MTTGEAIRHPKKGDDTPKQQVSCSKPNDKDQPEIFDHLGFMKADLETLRQTVEELRDLAWVQVMSQLLTYRLFKKIFEKDHLGEDKVSSGSVGDGDEVDASGEEELETEHPDKTLGQGHDVVKAPDLAPGDVETNEESETGDEGEELETESVKATPKAKTVAPNIMKLEELEESSGTTSSEEEGSDGESVQVGNYLPTKGKKKSVKWVVKG</sequence>
<name>A0A0C9U396_SPHS4</name>
<protein>
    <submittedName>
        <fullName evidence="2">Uncharacterized protein</fullName>
    </submittedName>
</protein>
<dbReference type="EMBL" id="KN837637">
    <property type="protein sequence ID" value="KIJ23562.1"/>
    <property type="molecule type" value="Genomic_DNA"/>
</dbReference>
<evidence type="ECO:0000313" key="3">
    <source>
        <dbReference type="Proteomes" id="UP000054279"/>
    </source>
</evidence>
<keyword evidence="3" id="KW-1185">Reference proteome</keyword>
<dbReference type="AlphaFoldDB" id="A0A0C9U396"/>
<gene>
    <name evidence="2" type="ORF">M422DRAFT_275831</name>
</gene>
<evidence type="ECO:0000256" key="1">
    <source>
        <dbReference type="SAM" id="MobiDB-lite"/>
    </source>
</evidence>
<feature type="region of interest" description="Disordered" evidence="1">
    <location>
        <begin position="1"/>
        <end position="31"/>
    </location>
</feature>
<proteinExistence type="predicted"/>
<feature type="region of interest" description="Disordered" evidence="1">
    <location>
        <begin position="84"/>
        <end position="211"/>
    </location>
</feature>
<evidence type="ECO:0000313" key="2">
    <source>
        <dbReference type="EMBL" id="KIJ23562.1"/>
    </source>
</evidence>